<dbReference type="OrthoDB" id="1431247at2759"/>
<proteinExistence type="predicted"/>
<dbReference type="STRING" id="1182544.W9VYJ9"/>
<comment type="caution">
    <text evidence="2">The sequence shown here is derived from an EMBL/GenBank/DDBJ whole genome shotgun (WGS) entry which is preliminary data.</text>
</comment>
<dbReference type="Proteomes" id="UP000019473">
    <property type="component" value="Unassembled WGS sequence"/>
</dbReference>
<keyword evidence="3" id="KW-1185">Reference proteome</keyword>
<gene>
    <name evidence="2" type="ORF">A1O7_05035</name>
</gene>
<dbReference type="RefSeq" id="XP_007757235.1">
    <property type="nucleotide sequence ID" value="XM_007759045.1"/>
</dbReference>
<name>W9VYJ9_9EURO</name>
<sequence>MAPLNLNTVLRPPHVTFDLPGPYHRHSLRSVLDFFTTADRDNVFSHNSHSGKQHRQHSHNQLSGHARVRPLIFDSAHVIFPSFAVRETTQAYFLEGEFPGNHDPSDIRIGRLGSQGILVEARSTEEVDLAWEGGGSFFEGLAPLSSEFPTHEGKERRLEEGRITKGKEKKYGHRKDSTSTPTDGSFGPASTQSIICTALAEPFLNRLTGRDAARDETTSTSRLHSPDEHLSVSPYSLKGIPAAFSAVSHFSDRLTVTAQKLV</sequence>
<dbReference type="HOGENOM" id="CLU_1061762_0_0_1"/>
<dbReference type="EMBL" id="AMGW01000003">
    <property type="protein sequence ID" value="EXJ60882.1"/>
    <property type="molecule type" value="Genomic_DNA"/>
</dbReference>
<dbReference type="VEuPathDB" id="FungiDB:A1O7_05035"/>
<dbReference type="GeneID" id="19179620"/>
<accession>W9VYJ9</accession>
<evidence type="ECO:0000256" key="1">
    <source>
        <dbReference type="SAM" id="MobiDB-lite"/>
    </source>
</evidence>
<feature type="region of interest" description="Disordered" evidence="1">
    <location>
        <begin position="144"/>
        <end position="189"/>
    </location>
</feature>
<protein>
    <submittedName>
        <fullName evidence="2">Uncharacterized protein</fullName>
    </submittedName>
</protein>
<dbReference type="AlphaFoldDB" id="W9VYJ9"/>
<reference evidence="2 3" key="1">
    <citation type="submission" date="2013-03" db="EMBL/GenBank/DDBJ databases">
        <title>The Genome Sequence of Cladophialophora yegresii CBS 114405.</title>
        <authorList>
            <consortium name="The Broad Institute Genomics Platform"/>
            <person name="Cuomo C."/>
            <person name="de Hoog S."/>
            <person name="Gorbushina A."/>
            <person name="Walker B."/>
            <person name="Young S.K."/>
            <person name="Zeng Q."/>
            <person name="Gargeya S."/>
            <person name="Fitzgerald M."/>
            <person name="Haas B."/>
            <person name="Abouelleil A."/>
            <person name="Allen A.W."/>
            <person name="Alvarado L."/>
            <person name="Arachchi H.M."/>
            <person name="Berlin A.M."/>
            <person name="Chapman S.B."/>
            <person name="Gainer-Dewar J."/>
            <person name="Goldberg J."/>
            <person name="Griggs A."/>
            <person name="Gujja S."/>
            <person name="Hansen M."/>
            <person name="Howarth C."/>
            <person name="Imamovic A."/>
            <person name="Ireland A."/>
            <person name="Larimer J."/>
            <person name="McCowan C."/>
            <person name="Murphy C."/>
            <person name="Pearson M."/>
            <person name="Poon T.W."/>
            <person name="Priest M."/>
            <person name="Roberts A."/>
            <person name="Saif S."/>
            <person name="Shea T."/>
            <person name="Sisk P."/>
            <person name="Sykes S."/>
            <person name="Wortman J."/>
            <person name="Nusbaum C."/>
            <person name="Birren B."/>
        </authorList>
    </citation>
    <scope>NUCLEOTIDE SEQUENCE [LARGE SCALE GENOMIC DNA]</scope>
    <source>
        <strain evidence="2 3">CBS 114405</strain>
    </source>
</reference>
<organism evidence="2 3">
    <name type="scientific">Cladophialophora yegresii CBS 114405</name>
    <dbReference type="NCBI Taxonomy" id="1182544"/>
    <lineage>
        <taxon>Eukaryota</taxon>
        <taxon>Fungi</taxon>
        <taxon>Dikarya</taxon>
        <taxon>Ascomycota</taxon>
        <taxon>Pezizomycotina</taxon>
        <taxon>Eurotiomycetes</taxon>
        <taxon>Chaetothyriomycetidae</taxon>
        <taxon>Chaetothyriales</taxon>
        <taxon>Herpotrichiellaceae</taxon>
        <taxon>Cladophialophora</taxon>
    </lineage>
</organism>
<evidence type="ECO:0000313" key="3">
    <source>
        <dbReference type="Proteomes" id="UP000019473"/>
    </source>
</evidence>
<feature type="compositionally biased region" description="Basic and acidic residues" evidence="1">
    <location>
        <begin position="149"/>
        <end position="166"/>
    </location>
</feature>
<evidence type="ECO:0000313" key="2">
    <source>
        <dbReference type="EMBL" id="EXJ60882.1"/>
    </source>
</evidence>
<feature type="compositionally biased region" description="Polar residues" evidence="1">
    <location>
        <begin position="178"/>
        <end position="189"/>
    </location>
</feature>